<sequence length="47" mass="5348">MFNDVASSPYEAKRNTGNKKESIFSLLYKLYKNNLPLKNGAAIEIKK</sequence>
<protein>
    <submittedName>
        <fullName evidence="1">Uncharacterized protein</fullName>
    </submittedName>
</protein>
<evidence type="ECO:0000313" key="2">
    <source>
        <dbReference type="Proteomes" id="UP000008555"/>
    </source>
</evidence>
<dbReference type="AlphaFoldDB" id="B5XHC5"/>
<dbReference type="EMBL" id="CP000733">
    <property type="protein sequence ID" value="ACI23145.1"/>
    <property type="molecule type" value="Genomic_DNA"/>
</dbReference>
<gene>
    <name evidence="1" type="ORF">CBUD_1117c</name>
</gene>
<dbReference type="HOGENOM" id="CLU_3167025_0_0_6"/>
<evidence type="ECO:0000313" key="1">
    <source>
        <dbReference type="EMBL" id="ACI23145.1"/>
    </source>
</evidence>
<dbReference type="KEGG" id="cbd:CBUD_1117c"/>
<dbReference type="Proteomes" id="UP000008555">
    <property type="component" value="Chromosome"/>
</dbReference>
<name>B5XHC5_COXBN</name>
<proteinExistence type="predicted"/>
<organism evidence="1 2">
    <name type="scientific">Coxiella burnetii (strain Dugway 5J108-111)</name>
    <dbReference type="NCBI Taxonomy" id="434922"/>
    <lineage>
        <taxon>Bacteria</taxon>
        <taxon>Pseudomonadati</taxon>
        <taxon>Pseudomonadota</taxon>
        <taxon>Gammaproteobacteria</taxon>
        <taxon>Legionellales</taxon>
        <taxon>Coxiellaceae</taxon>
        <taxon>Coxiella</taxon>
    </lineage>
</organism>
<accession>B5XHC5</accession>
<reference evidence="1 2" key="1">
    <citation type="journal article" date="2009" name="Infect. Immun.">
        <title>Comparative genomics reveal extensive transposon-mediated genomic plasticity and diversity among potential effector proteins within the genus Coxiella.</title>
        <authorList>
            <person name="Beare P.A."/>
            <person name="Unsworth N."/>
            <person name="Andoh M."/>
            <person name="Voth D.E."/>
            <person name="Omsland A."/>
            <person name="Gilk S.D."/>
            <person name="Williams K.P."/>
            <person name="Sobral B.W."/>
            <person name="Kupko J.J.III."/>
            <person name="Porcella S.F."/>
            <person name="Samuel J.E."/>
            <person name="Heinzen R.A."/>
        </authorList>
    </citation>
    <scope>NUCLEOTIDE SEQUENCE [LARGE SCALE GENOMIC DNA]</scope>
    <source>
        <strain evidence="1 2">Dugway 5J108-111</strain>
    </source>
</reference>